<dbReference type="InterPro" id="IPR000891">
    <property type="entry name" value="PYR_CT"/>
</dbReference>
<dbReference type="InterPro" id="IPR013785">
    <property type="entry name" value="Aldolase_TIM"/>
</dbReference>
<protein>
    <recommendedName>
        <fullName evidence="4 11">2-isopropylmalate synthase</fullName>
        <ecNumber evidence="3 11">2.3.3.13</ecNumber>
    </recommendedName>
    <alternativeName>
        <fullName evidence="11">Alpha-IPM synthase</fullName>
    </alternativeName>
    <alternativeName>
        <fullName evidence="11">Alpha-isopropylmalate synthase</fullName>
    </alternativeName>
</protein>
<proteinExistence type="inferred from homology"/>
<dbReference type="Pfam" id="PF22617">
    <property type="entry name" value="HCS_D2"/>
    <property type="match status" value="1"/>
</dbReference>
<organism evidence="13 14">
    <name type="scientific">Texcoconibacillus texcoconensis</name>
    <dbReference type="NCBI Taxonomy" id="1095777"/>
    <lineage>
        <taxon>Bacteria</taxon>
        <taxon>Bacillati</taxon>
        <taxon>Bacillota</taxon>
        <taxon>Bacilli</taxon>
        <taxon>Bacillales</taxon>
        <taxon>Bacillaceae</taxon>
        <taxon>Texcoconibacillus</taxon>
    </lineage>
</organism>
<dbReference type="RefSeq" id="WP_184664134.1">
    <property type="nucleotide sequence ID" value="NZ_JACHHB010000007.1"/>
</dbReference>
<reference evidence="13 14" key="1">
    <citation type="submission" date="2020-08" db="EMBL/GenBank/DDBJ databases">
        <title>Genomic Encyclopedia of Type Strains, Phase IV (KMG-IV): sequencing the most valuable type-strain genomes for metagenomic binning, comparative biology and taxonomic classification.</title>
        <authorList>
            <person name="Goeker M."/>
        </authorList>
    </citation>
    <scope>NUCLEOTIDE SEQUENCE [LARGE SCALE GENOMIC DNA]</scope>
    <source>
        <strain evidence="13 14">DSM 24696</strain>
    </source>
</reference>
<comment type="pathway">
    <text evidence="1 11">Amino-acid biosynthesis; L-leucine biosynthesis; L-leucine from 3-methyl-2-oxobutanoate: step 1/4.</text>
</comment>
<dbReference type="SUPFAM" id="SSF51569">
    <property type="entry name" value="Aldolase"/>
    <property type="match status" value="1"/>
</dbReference>
<keyword evidence="14" id="KW-1185">Reference proteome</keyword>
<dbReference type="EC" id="2.3.3.13" evidence="3 11"/>
<dbReference type="GO" id="GO:0003985">
    <property type="term" value="F:acetyl-CoA C-acetyltransferase activity"/>
    <property type="evidence" value="ECO:0007669"/>
    <property type="project" value="UniProtKB-UniRule"/>
</dbReference>
<dbReference type="Gene3D" id="3.20.20.70">
    <property type="entry name" value="Aldolase class I"/>
    <property type="match status" value="1"/>
</dbReference>
<dbReference type="CDD" id="cd07940">
    <property type="entry name" value="DRE_TIM_IPMS"/>
    <property type="match status" value="1"/>
</dbReference>
<evidence type="ECO:0000256" key="11">
    <source>
        <dbReference type="HAMAP-Rule" id="MF_01025"/>
    </source>
</evidence>
<sequence length="515" mass="56533">MRKIQVFDTTLRDGEQSAGVNLHAHEKLEIALQLEKFGVDVMEAGFPASSDGDFQSVREIAKKVKNCTVVGLARTIQSDIDAVRSAVQDAAYPGIHIFVGTSPIHMKYKLKKTSQEVIDLSVSSVKYAAQFFSHIQWSAEDATRSDWTFLAEIIEKVIDAGATVINLPDTVGYTTPEEYSELFKYIRSNVSNIEKAKLSAHCHDDLGLAVCNTLAAVQGGVDQIEGTINGIGERAGNASLEEAVVALKVRKDFYQAETDVELTQTMRTSQLVSKLTGMMIPQNKAVVGANAFAHESGIHQDGVLKNKETYEIIDPEMVGVTSNKMVLGKHSGRHAFRDKYKQMGLDLTEEEENRLFDAFKDLTAKKKEVTENDIFALMIETSLKGSSPAYKLELLQVSYGSNVIPTTTVQIRMPDGSIAEESATGQGSVQSLYNTIEKIIPEEVSLSDYRIQSTTDGSDSLAEVYVTVEFHDQVSSGRGVENDVLEASAKAYLDAINRVHLKEWFSQNEKGVGAI</sequence>
<dbReference type="SMART" id="SM00917">
    <property type="entry name" value="LeuA_dimer"/>
    <property type="match status" value="1"/>
</dbReference>
<dbReference type="Pfam" id="PF00682">
    <property type="entry name" value="HMGL-like"/>
    <property type="match status" value="1"/>
</dbReference>
<dbReference type="NCBIfam" id="NF002088">
    <property type="entry name" value="PRK00915.1-5"/>
    <property type="match status" value="1"/>
</dbReference>
<accession>A0A840QQP2</accession>
<dbReference type="Pfam" id="PF08502">
    <property type="entry name" value="LeuA_dimer"/>
    <property type="match status" value="1"/>
</dbReference>
<keyword evidence="8 11" id="KW-0479">Metal-binding</keyword>
<dbReference type="GO" id="GO:0003852">
    <property type="term" value="F:2-isopropylmalate synthase activity"/>
    <property type="evidence" value="ECO:0007669"/>
    <property type="project" value="UniProtKB-UniRule"/>
</dbReference>
<keyword evidence="10 11" id="KW-0100">Branched-chain amino acid biosynthesis</keyword>
<comment type="catalytic activity">
    <reaction evidence="11">
        <text>3-methyl-2-oxobutanoate + acetyl-CoA + H2O = (2S)-2-isopropylmalate + CoA + H(+)</text>
        <dbReference type="Rhea" id="RHEA:21524"/>
        <dbReference type="ChEBI" id="CHEBI:1178"/>
        <dbReference type="ChEBI" id="CHEBI:11851"/>
        <dbReference type="ChEBI" id="CHEBI:15377"/>
        <dbReference type="ChEBI" id="CHEBI:15378"/>
        <dbReference type="ChEBI" id="CHEBI:57287"/>
        <dbReference type="ChEBI" id="CHEBI:57288"/>
        <dbReference type="EC" id="2.3.3.13"/>
    </reaction>
</comment>
<evidence type="ECO:0000256" key="8">
    <source>
        <dbReference type="ARBA" id="ARBA00022723"/>
    </source>
</evidence>
<keyword evidence="13" id="KW-0012">Acyltransferase</keyword>
<dbReference type="InterPro" id="IPR036230">
    <property type="entry name" value="LeuA_allosteric_dom_sf"/>
</dbReference>
<dbReference type="FunFam" id="3.20.20.70:FF:000010">
    <property type="entry name" value="2-isopropylmalate synthase"/>
    <property type="match status" value="1"/>
</dbReference>
<evidence type="ECO:0000259" key="12">
    <source>
        <dbReference type="PROSITE" id="PS50991"/>
    </source>
</evidence>
<gene>
    <name evidence="11" type="primary">leuA</name>
    <name evidence="13" type="ORF">HNQ41_001883</name>
</gene>
<dbReference type="FunFam" id="3.30.160.270:FF:000003">
    <property type="entry name" value="2-isopropylmalate synthase"/>
    <property type="match status" value="1"/>
</dbReference>
<dbReference type="FunFam" id="1.10.238.260:FF:000001">
    <property type="entry name" value="2-isopropylmalate synthase"/>
    <property type="match status" value="1"/>
</dbReference>
<keyword evidence="6 11" id="KW-0028">Amino-acid biosynthesis</keyword>
<feature type="binding site" evidence="11">
    <location>
        <position position="237"/>
    </location>
    <ligand>
        <name>Mn(2+)</name>
        <dbReference type="ChEBI" id="CHEBI:29035"/>
    </ligand>
</feature>
<evidence type="ECO:0000256" key="4">
    <source>
        <dbReference type="ARBA" id="ARBA00018198"/>
    </source>
</evidence>
<keyword evidence="11" id="KW-0963">Cytoplasm</keyword>
<keyword evidence="9 11" id="KW-0464">Manganese</keyword>
<evidence type="ECO:0000256" key="5">
    <source>
        <dbReference type="ARBA" id="ARBA00022430"/>
    </source>
</evidence>
<dbReference type="Proteomes" id="UP000551878">
    <property type="component" value="Unassembled WGS sequence"/>
</dbReference>
<dbReference type="HAMAP" id="MF_01025">
    <property type="entry name" value="LeuA_type1"/>
    <property type="match status" value="1"/>
</dbReference>
<dbReference type="GO" id="GO:0030145">
    <property type="term" value="F:manganese ion binding"/>
    <property type="evidence" value="ECO:0007669"/>
    <property type="project" value="UniProtKB-UniRule"/>
</dbReference>
<evidence type="ECO:0000313" key="14">
    <source>
        <dbReference type="Proteomes" id="UP000551878"/>
    </source>
</evidence>
<evidence type="ECO:0000256" key="3">
    <source>
        <dbReference type="ARBA" id="ARBA00012973"/>
    </source>
</evidence>
<dbReference type="NCBIfam" id="TIGR00973">
    <property type="entry name" value="leuA_bact"/>
    <property type="match status" value="1"/>
</dbReference>
<feature type="binding site" evidence="11">
    <location>
        <position position="13"/>
    </location>
    <ligand>
        <name>Mn(2+)</name>
        <dbReference type="ChEBI" id="CHEBI:29035"/>
    </ligand>
</feature>
<dbReference type="PANTHER" id="PTHR10277:SF9">
    <property type="entry name" value="2-ISOPROPYLMALATE SYNTHASE 1, CHLOROPLASTIC-RELATED"/>
    <property type="match status" value="1"/>
</dbReference>
<dbReference type="PROSITE" id="PS00815">
    <property type="entry name" value="AIPM_HOMOCIT_SYNTH_1"/>
    <property type="match status" value="1"/>
</dbReference>
<dbReference type="PROSITE" id="PS50991">
    <property type="entry name" value="PYR_CT"/>
    <property type="match status" value="1"/>
</dbReference>
<comment type="similarity">
    <text evidence="2 11">Belongs to the alpha-IPM synthase/homocitrate synthase family. LeuA type 1 subfamily.</text>
</comment>
<dbReference type="InterPro" id="IPR002034">
    <property type="entry name" value="AIPM/Hcit_synth_CS"/>
</dbReference>
<dbReference type="SUPFAM" id="SSF110921">
    <property type="entry name" value="2-isopropylmalate synthase LeuA, allosteric (dimerisation) domain"/>
    <property type="match status" value="1"/>
</dbReference>
<comment type="subunit">
    <text evidence="11">Homodimer.</text>
</comment>
<evidence type="ECO:0000313" key="13">
    <source>
        <dbReference type="EMBL" id="MBB5173694.1"/>
    </source>
</evidence>
<keyword evidence="5 11" id="KW-0432">Leucine biosynthesis</keyword>
<comment type="cofactor">
    <cofactor evidence="11">
        <name>Mn(2+)</name>
        <dbReference type="ChEBI" id="CHEBI:29035"/>
    </cofactor>
</comment>
<dbReference type="UniPathway" id="UPA00048">
    <property type="reaction ID" value="UER00070"/>
</dbReference>
<evidence type="ECO:0000256" key="9">
    <source>
        <dbReference type="ARBA" id="ARBA00023211"/>
    </source>
</evidence>
<dbReference type="InterPro" id="IPR054691">
    <property type="entry name" value="LeuA/HCS_post-cat"/>
</dbReference>
<dbReference type="AlphaFoldDB" id="A0A840QQP2"/>
<dbReference type="GO" id="GO:0005737">
    <property type="term" value="C:cytoplasm"/>
    <property type="evidence" value="ECO:0007669"/>
    <property type="project" value="UniProtKB-UniRule"/>
</dbReference>
<evidence type="ECO:0000256" key="10">
    <source>
        <dbReference type="ARBA" id="ARBA00023304"/>
    </source>
</evidence>
<comment type="function">
    <text evidence="11">Catalyzes the condensation of the acetyl group of acetyl-CoA with 3-methyl-2-oxobutanoate (2-ketoisovalerate) to form 3-carboxy-3-hydroxy-4-methylpentanoate (2-isopropylmalate).</text>
</comment>
<dbReference type="NCBIfam" id="NF002086">
    <property type="entry name" value="PRK00915.1-3"/>
    <property type="match status" value="1"/>
</dbReference>
<keyword evidence="7 11" id="KW-0808">Transferase</keyword>
<feature type="domain" description="Pyruvate carboxyltransferase" evidence="12">
    <location>
        <begin position="4"/>
        <end position="266"/>
    </location>
</feature>
<dbReference type="PANTHER" id="PTHR10277">
    <property type="entry name" value="HOMOCITRATE SYNTHASE-RELATED"/>
    <property type="match status" value="1"/>
</dbReference>
<evidence type="ECO:0000256" key="7">
    <source>
        <dbReference type="ARBA" id="ARBA00022679"/>
    </source>
</evidence>
<feature type="binding site" evidence="11">
    <location>
        <position position="203"/>
    </location>
    <ligand>
        <name>Mn(2+)</name>
        <dbReference type="ChEBI" id="CHEBI:29035"/>
    </ligand>
</feature>
<name>A0A840QQP2_9BACI</name>
<feature type="region of interest" description="Regulatory domain" evidence="11">
    <location>
        <begin position="391"/>
        <end position="515"/>
    </location>
</feature>
<comment type="caution">
    <text evidence="13">The sequence shown here is derived from an EMBL/GenBank/DDBJ whole genome shotgun (WGS) entry which is preliminary data.</text>
</comment>
<evidence type="ECO:0000256" key="1">
    <source>
        <dbReference type="ARBA" id="ARBA00004689"/>
    </source>
</evidence>
<evidence type="ECO:0000256" key="6">
    <source>
        <dbReference type="ARBA" id="ARBA00022605"/>
    </source>
</evidence>
<dbReference type="EMBL" id="JACHHB010000007">
    <property type="protein sequence ID" value="MBB5173694.1"/>
    <property type="molecule type" value="Genomic_DNA"/>
</dbReference>
<dbReference type="InterPro" id="IPR005671">
    <property type="entry name" value="LeuA_bact_synth"/>
</dbReference>
<dbReference type="Gene3D" id="1.10.238.260">
    <property type="match status" value="1"/>
</dbReference>
<evidence type="ECO:0000256" key="2">
    <source>
        <dbReference type="ARBA" id="ARBA00009396"/>
    </source>
</evidence>
<dbReference type="Gene3D" id="3.30.160.270">
    <property type="match status" value="1"/>
</dbReference>
<dbReference type="InterPro" id="IPR013709">
    <property type="entry name" value="2-isopropylmalate_synth_dimer"/>
</dbReference>
<dbReference type="GO" id="GO:0009098">
    <property type="term" value="P:L-leucine biosynthetic process"/>
    <property type="evidence" value="ECO:0007669"/>
    <property type="project" value="UniProtKB-UniRule"/>
</dbReference>
<dbReference type="InterPro" id="IPR050073">
    <property type="entry name" value="2-IPM_HCS-like"/>
</dbReference>
<feature type="binding site" evidence="11">
    <location>
        <position position="201"/>
    </location>
    <ligand>
        <name>Mn(2+)</name>
        <dbReference type="ChEBI" id="CHEBI:29035"/>
    </ligand>
</feature>